<accession>A0ABC8KIA7</accession>
<evidence type="ECO:0000259" key="1">
    <source>
        <dbReference type="Pfam" id="PF00085"/>
    </source>
</evidence>
<dbReference type="CDD" id="cd02947">
    <property type="entry name" value="TRX_family"/>
    <property type="match status" value="1"/>
</dbReference>
<dbReference type="EMBL" id="CAKOAT010244043">
    <property type="protein sequence ID" value="CAH8358275.1"/>
    <property type="molecule type" value="Genomic_DNA"/>
</dbReference>
<evidence type="ECO:0000313" key="3">
    <source>
        <dbReference type="Proteomes" id="UP001642260"/>
    </source>
</evidence>
<dbReference type="PANTHER" id="PTHR45663:SF16">
    <property type="entry name" value="THIOREDOXIN M4, CHLOROPLASTIC"/>
    <property type="match status" value="1"/>
</dbReference>
<dbReference type="AlphaFoldDB" id="A0ABC8KIA7"/>
<evidence type="ECO:0000313" key="2">
    <source>
        <dbReference type="EMBL" id="CAH8358275.1"/>
    </source>
</evidence>
<comment type="caution">
    <text evidence="2">The sequence shown here is derived from an EMBL/GenBank/DDBJ whole genome shotgun (WGS) entry which is preliminary data.</text>
</comment>
<dbReference type="Proteomes" id="UP001642260">
    <property type="component" value="Unassembled WGS sequence"/>
</dbReference>
<dbReference type="PANTHER" id="PTHR45663">
    <property type="entry name" value="GEO12009P1"/>
    <property type="match status" value="1"/>
</dbReference>
<keyword evidence="3" id="KW-1185">Reference proteome</keyword>
<dbReference type="Gene3D" id="3.40.30.10">
    <property type="entry name" value="Glutaredoxin"/>
    <property type="match status" value="1"/>
</dbReference>
<proteinExistence type="predicted"/>
<organism evidence="2 3">
    <name type="scientific">Eruca vesicaria subsp. sativa</name>
    <name type="common">Garden rocket</name>
    <name type="synonym">Eruca sativa</name>
    <dbReference type="NCBI Taxonomy" id="29727"/>
    <lineage>
        <taxon>Eukaryota</taxon>
        <taxon>Viridiplantae</taxon>
        <taxon>Streptophyta</taxon>
        <taxon>Embryophyta</taxon>
        <taxon>Tracheophyta</taxon>
        <taxon>Spermatophyta</taxon>
        <taxon>Magnoliopsida</taxon>
        <taxon>eudicotyledons</taxon>
        <taxon>Gunneridae</taxon>
        <taxon>Pentapetalae</taxon>
        <taxon>rosids</taxon>
        <taxon>malvids</taxon>
        <taxon>Brassicales</taxon>
        <taxon>Brassicaceae</taxon>
        <taxon>Brassiceae</taxon>
        <taxon>Eruca</taxon>
    </lineage>
</organism>
<dbReference type="SUPFAM" id="SSF52833">
    <property type="entry name" value="Thioredoxin-like"/>
    <property type="match status" value="1"/>
</dbReference>
<reference evidence="2 3" key="1">
    <citation type="submission" date="2022-03" db="EMBL/GenBank/DDBJ databases">
        <authorList>
            <person name="Macdonald S."/>
            <person name="Ahmed S."/>
            <person name="Newling K."/>
        </authorList>
    </citation>
    <scope>NUCLEOTIDE SEQUENCE [LARGE SCALE GENOMIC DNA]</scope>
</reference>
<gene>
    <name evidence="2" type="ORF">ERUC_LOCUS24031</name>
</gene>
<protein>
    <recommendedName>
        <fullName evidence="1">Thioredoxin domain-containing protein</fullName>
    </recommendedName>
</protein>
<feature type="domain" description="Thioredoxin" evidence="1">
    <location>
        <begin position="7"/>
        <end position="66"/>
    </location>
</feature>
<dbReference type="InterPro" id="IPR036249">
    <property type="entry name" value="Thioredoxin-like_sf"/>
</dbReference>
<name>A0ABC8KIA7_ERUVS</name>
<dbReference type="Pfam" id="PF00085">
    <property type="entry name" value="Thioredoxin"/>
    <property type="match status" value="1"/>
</dbReference>
<sequence>MIPLIVGQLAKDFTGKFKFYKINTHESPNSNHFGIHSVPTMFIFQDGEKKDSIIGTVPRETLERFLVE</sequence>
<dbReference type="InterPro" id="IPR013766">
    <property type="entry name" value="Thioredoxin_domain"/>
</dbReference>